<comment type="caution">
    <text evidence="1">The sequence shown here is derived from an EMBL/GenBank/DDBJ whole genome shotgun (WGS) entry which is preliminary data.</text>
</comment>
<protein>
    <submittedName>
        <fullName evidence="1">Uncharacterized protein</fullName>
    </submittedName>
</protein>
<dbReference type="Proteomes" id="UP000050929">
    <property type="component" value="Unassembled WGS sequence"/>
</dbReference>
<accession>A0A0R1J1L2</accession>
<dbReference type="RefSeq" id="WP_057765061.1">
    <property type="nucleotide sequence ID" value="NZ_AZDG01000006.1"/>
</dbReference>
<dbReference type="STRING" id="1423811.FC72_GL001822"/>
<organism evidence="1 2">
    <name type="scientific">Companilactobacillus tucceti DSM 20183</name>
    <dbReference type="NCBI Taxonomy" id="1423811"/>
    <lineage>
        <taxon>Bacteria</taxon>
        <taxon>Bacillati</taxon>
        <taxon>Bacillota</taxon>
        <taxon>Bacilli</taxon>
        <taxon>Lactobacillales</taxon>
        <taxon>Lactobacillaceae</taxon>
        <taxon>Companilactobacillus</taxon>
    </lineage>
</organism>
<sequence>MWTDKMEQEFDFLTDEIKWDLKAVEEDSVVINTDSDKRVGGSDLAIEISKNASRLAEILRIFEKSMEYDQKTDK</sequence>
<dbReference type="PATRIC" id="fig|1423811.3.peg.1861"/>
<name>A0A0R1J1L2_9LACO</name>
<reference evidence="1 2" key="1">
    <citation type="journal article" date="2015" name="Genome Announc.">
        <title>Expanding the biotechnology potential of lactobacilli through comparative genomics of 213 strains and associated genera.</title>
        <authorList>
            <person name="Sun Z."/>
            <person name="Harris H.M."/>
            <person name="McCann A."/>
            <person name="Guo C."/>
            <person name="Argimon S."/>
            <person name="Zhang W."/>
            <person name="Yang X."/>
            <person name="Jeffery I.B."/>
            <person name="Cooney J.C."/>
            <person name="Kagawa T.F."/>
            <person name="Liu W."/>
            <person name="Song Y."/>
            <person name="Salvetti E."/>
            <person name="Wrobel A."/>
            <person name="Rasinkangas P."/>
            <person name="Parkhill J."/>
            <person name="Rea M.C."/>
            <person name="O'Sullivan O."/>
            <person name="Ritari J."/>
            <person name="Douillard F.P."/>
            <person name="Paul Ross R."/>
            <person name="Yang R."/>
            <person name="Briner A.E."/>
            <person name="Felis G.E."/>
            <person name="de Vos W.M."/>
            <person name="Barrangou R."/>
            <person name="Klaenhammer T.R."/>
            <person name="Caufield P.W."/>
            <person name="Cui Y."/>
            <person name="Zhang H."/>
            <person name="O'Toole P.W."/>
        </authorList>
    </citation>
    <scope>NUCLEOTIDE SEQUENCE [LARGE SCALE GENOMIC DNA]</scope>
    <source>
        <strain evidence="1 2">DSM 20183</strain>
    </source>
</reference>
<gene>
    <name evidence="1" type="ORF">FC72_GL001822</name>
</gene>
<evidence type="ECO:0000313" key="2">
    <source>
        <dbReference type="Proteomes" id="UP000050929"/>
    </source>
</evidence>
<proteinExistence type="predicted"/>
<dbReference type="AlphaFoldDB" id="A0A0R1J1L2"/>
<dbReference type="EMBL" id="AZDG01000006">
    <property type="protein sequence ID" value="KRK64971.1"/>
    <property type="molecule type" value="Genomic_DNA"/>
</dbReference>
<keyword evidence="2" id="KW-1185">Reference proteome</keyword>
<evidence type="ECO:0000313" key="1">
    <source>
        <dbReference type="EMBL" id="KRK64971.1"/>
    </source>
</evidence>